<reference evidence="8 9" key="1">
    <citation type="submission" date="2018-10" db="EMBL/GenBank/DDBJ databases">
        <title>Isolation, diversity and antifungal activity of actinobacteria from wheat.</title>
        <authorList>
            <person name="Han C."/>
        </authorList>
    </citation>
    <scope>NUCLEOTIDE SEQUENCE [LARGE SCALE GENOMIC DNA]</scope>
    <source>
        <strain evidence="8 9">NEAU-YY56</strain>
    </source>
</reference>
<feature type="domain" description="HTH araC/xylS-type" evidence="7">
    <location>
        <begin position="153"/>
        <end position="253"/>
    </location>
</feature>
<dbReference type="Proteomes" id="UP000269289">
    <property type="component" value="Unassembled WGS sequence"/>
</dbReference>
<protein>
    <recommendedName>
        <fullName evidence="5">HTH-type transcriptional regulator RipA</fullName>
    </recommendedName>
    <alternativeName>
        <fullName evidence="6">Repressor of iron proteins A</fullName>
    </alternativeName>
</protein>
<accession>A0A3M2IYD8</accession>
<dbReference type="InterPro" id="IPR014710">
    <property type="entry name" value="RmlC-like_jellyroll"/>
</dbReference>
<dbReference type="FunFam" id="1.10.10.60:FF:000132">
    <property type="entry name" value="AraC family transcriptional regulator"/>
    <property type="match status" value="1"/>
</dbReference>
<dbReference type="PROSITE" id="PS00041">
    <property type="entry name" value="HTH_ARAC_FAMILY_1"/>
    <property type="match status" value="1"/>
</dbReference>
<dbReference type="PANTHER" id="PTHR11019">
    <property type="entry name" value="HTH-TYPE TRANSCRIPTIONAL REGULATOR NIMR"/>
    <property type="match status" value="1"/>
</dbReference>
<keyword evidence="2" id="KW-0805">Transcription regulation</keyword>
<dbReference type="Gene3D" id="1.10.10.60">
    <property type="entry name" value="Homeodomain-like"/>
    <property type="match status" value="1"/>
</dbReference>
<dbReference type="GO" id="GO:0043565">
    <property type="term" value="F:sequence-specific DNA binding"/>
    <property type="evidence" value="ECO:0007669"/>
    <property type="project" value="InterPro"/>
</dbReference>
<evidence type="ECO:0000259" key="7">
    <source>
        <dbReference type="PROSITE" id="PS01124"/>
    </source>
</evidence>
<dbReference type="AlphaFoldDB" id="A0A3M2IYD8"/>
<keyword evidence="3" id="KW-0238">DNA-binding</keyword>
<evidence type="ECO:0000256" key="4">
    <source>
        <dbReference type="ARBA" id="ARBA00023163"/>
    </source>
</evidence>
<dbReference type="InterPro" id="IPR018062">
    <property type="entry name" value="HTH_AraC-typ_CS"/>
</dbReference>
<dbReference type="PANTHER" id="PTHR11019:SF199">
    <property type="entry name" value="HTH-TYPE TRANSCRIPTIONAL REGULATOR NIMR"/>
    <property type="match status" value="1"/>
</dbReference>
<evidence type="ECO:0000256" key="3">
    <source>
        <dbReference type="ARBA" id="ARBA00023125"/>
    </source>
</evidence>
<dbReference type="InterPro" id="IPR003313">
    <property type="entry name" value="AraC-bd"/>
</dbReference>
<dbReference type="Pfam" id="PF12833">
    <property type="entry name" value="HTH_18"/>
    <property type="match status" value="1"/>
</dbReference>
<keyword evidence="4" id="KW-0804">Transcription</keyword>
<dbReference type="Pfam" id="PF02311">
    <property type="entry name" value="AraC_binding"/>
    <property type="match status" value="1"/>
</dbReference>
<comment type="caution">
    <text evidence="8">The sequence shown here is derived from an EMBL/GenBank/DDBJ whole genome shotgun (WGS) entry which is preliminary data.</text>
</comment>
<dbReference type="GO" id="GO:0003700">
    <property type="term" value="F:DNA-binding transcription factor activity"/>
    <property type="evidence" value="ECO:0007669"/>
    <property type="project" value="InterPro"/>
</dbReference>
<evidence type="ECO:0000256" key="1">
    <source>
        <dbReference type="ARBA" id="ARBA00022491"/>
    </source>
</evidence>
<dbReference type="EMBL" id="RFFI01000127">
    <property type="protein sequence ID" value="RMI04836.1"/>
    <property type="molecule type" value="Genomic_DNA"/>
</dbReference>
<dbReference type="InterPro" id="IPR009057">
    <property type="entry name" value="Homeodomain-like_sf"/>
</dbReference>
<dbReference type="SMART" id="SM00342">
    <property type="entry name" value="HTH_ARAC"/>
    <property type="match status" value="1"/>
</dbReference>
<keyword evidence="9" id="KW-1185">Reference proteome</keyword>
<proteinExistence type="predicted"/>
<keyword evidence="1" id="KW-0678">Repressor</keyword>
<dbReference type="InterPro" id="IPR018060">
    <property type="entry name" value="HTH_AraC"/>
</dbReference>
<evidence type="ECO:0000256" key="5">
    <source>
        <dbReference type="ARBA" id="ARBA00074140"/>
    </source>
</evidence>
<dbReference type="PROSITE" id="PS01124">
    <property type="entry name" value="HTH_ARAC_FAMILY_2"/>
    <property type="match status" value="1"/>
</dbReference>
<dbReference type="OrthoDB" id="2039152at2"/>
<evidence type="ECO:0000313" key="9">
    <source>
        <dbReference type="Proteomes" id="UP000269289"/>
    </source>
</evidence>
<dbReference type="SUPFAM" id="SSF51182">
    <property type="entry name" value="RmlC-like cupins"/>
    <property type="match status" value="1"/>
</dbReference>
<evidence type="ECO:0000256" key="2">
    <source>
        <dbReference type="ARBA" id="ARBA00023015"/>
    </source>
</evidence>
<gene>
    <name evidence="8" type="ORF">EBM89_17480</name>
</gene>
<dbReference type="SUPFAM" id="SSF46689">
    <property type="entry name" value="Homeodomain-like"/>
    <property type="match status" value="1"/>
</dbReference>
<evidence type="ECO:0000313" key="8">
    <source>
        <dbReference type="EMBL" id="RMI04836.1"/>
    </source>
</evidence>
<dbReference type="Gene3D" id="2.60.120.10">
    <property type="entry name" value="Jelly Rolls"/>
    <property type="match status" value="1"/>
</dbReference>
<evidence type="ECO:0000256" key="6">
    <source>
        <dbReference type="ARBA" id="ARBA00079449"/>
    </source>
</evidence>
<sequence length="268" mass="28932">MPTPAVPSPRRSAVEFRITTNHFPPAAPGRWARHHHAEHELLWGARGLLTVETDDGWFAVPATAGLWIPAGTAHTVESSGGTGFFCSYLTHAPEAVGERTTAVTVPPVVAELFRTLSTEELPDPVRARCEQVVLDLLRPVEVAPMVLPMPTDPRLLAVARTLLRQPDDARSVAQWAAEQAMSVRHLSRRFAQETGMTFEQWRLHARVRVALGLLAQGMPVAAVGRRVGYASASAFVQAFARVMGHTPGWYQSDHAGDAGVSSTAGTAA</sequence>
<name>A0A3M2IYD8_9CELL</name>
<dbReference type="InterPro" id="IPR011051">
    <property type="entry name" value="RmlC_Cupin_sf"/>
</dbReference>
<organism evidence="8 9">
    <name type="scientific">Cellulomonas triticagri</name>
    <dbReference type="NCBI Taxonomy" id="2483352"/>
    <lineage>
        <taxon>Bacteria</taxon>
        <taxon>Bacillati</taxon>
        <taxon>Actinomycetota</taxon>
        <taxon>Actinomycetes</taxon>
        <taxon>Micrococcales</taxon>
        <taxon>Cellulomonadaceae</taxon>
        <taxon>Cellulomonas</taxon>
    </lineage>
</organism>